<keyword evidence="4" id="KW-0804">Transcription</keyword>
<keyword evidence="2" id="KW-0805">Transcription regulation</keyword>
<comment type="caution">
    <text evidence="8">The sequence shown here is derived from an EMBL/GenBank/DDBJ whole genome shotgun (WGS) entry which is preliminary data.</text>
</comment>
<dbReference type="EMBL" id="JBHLWO010000002">
    <property type="protein sequence ID" value="MFC0319316.1"/>
    <property type="molecule type" value="Genomic_DNA"/>
</dbReference>
<dbReference type="PROSITE" id="PS50043">
    <property type="entry name" value="HTH_LUXR_2"/>
    <property type="match status" value="1"/>
</dbReference>
<name>A0ABV6HKV3_9SPHI</name>
<keyword evidence="1 5" id="KW-0597">Phosphoprotein</keyword>
<accession>A0ABV6HKV3</accession>
<dbReference type="Pfam" id="PF00196">
    <property type="entry name" value="GerE"/>
    <property type="match status" value="1"/>
</dbReference>
<feature type="modified residue" description="4-aspartylphosphate" evidence="5">
    <location>
        <position position="60"/>
    </location>
</feature>
<dbReference type="SMART" id="SM00448">
    <property type="entry name" value="REC"/>
    <property type="match status" value="1"/>
</dbReference>
<organism evidence="8 9">
    <name type="scientific">Olivibacter oleidegradans</name>
    <dbReference type="NCBI Taxonomy" id="760123"/>
    <lineage>
        <taxon>Bacteria</taxon>
        <taxon>Pseudomonadati</taxon>
        <taxon>Bacteroidota</taxon>
        <taxon>Sphingobacteriia</taxon>
        <taxon>Sphingobacteriales</taxon>
        <taxon>Sphingobacteriaceae</taxon>
        <taxon>Olivibacter</taxon>
    </lineage>
</organism>
<dbReference type="CDD" id="cd17535">
    <property type="entry name" value="REC_NarL-like"/>
    <property type="match status" value="1"/>
</dbReference>
<dbReference type="CDD" id="cd06170">
    <property type="entry name" value="LuxR_C_like"/>
    <property type="match status" value="1"/>
</dbReference>
<dbReference type="InterPro" id="IPR001789">
    <property type="entry name" value="Sig_transdc_resp-reg_receiver"/>
</dbReference>
<dbReference type="SMART" id="SM00421">
    <property type="entry name" value="HTH_LUXR"/>
    <property type="match status" value="1"/>
</dbReference>
<keyword evidence="9" id="KW-1185">Reference proteome</keyword>
<evidence type="ECO:0000256" key="3">
    <source>
        <dbReference type="ARBA" id="ARBA00023125"/>
    </source>
</evidence>
<protein>
    <submittedName>
        <fullName evidence="8">Response regulator</fullName>
    </submittedName>
</protein>
<dbReference type="PANTHER" id="PTHR43214">
    <property type="entry name" value="TWO-COMPONENT RESPONSE REGULATOR"/>
    <property type="match status" value="1"/>
</dbReference>
<dbReference type="PRINTS" id="PR00038">
    <property type="entry name" value="HTHLUXR"/>
</dbReference>
<feature type="domain" description="HTH luxR-type" evidence="6">
    <location>
        <begin position="146"/>
        <end position="211"/>
    </location>
</feature>
<dbReference type="InterPro" id="IPR016032">
    <property type="entry name" value="Sig_transdc_resp-reg_C-effctor"/>
</dbReference>
<gene>
    <name evidence="8" type="ORF">ACFFI0_13415</name>
</gene>
<sequence>MSYLNSNIRLAIVDDHQIVIEGLKTLLTNHSEIEVVDCFISGAEFMAFLTGHEVDVVLLDVMLPDGSGIDWCKEIKIKAPNVSVLALSNHAERSFVMKMLQNGASGYLLKNVSVDDLVHAIKAAYKGEIAFSREVNEIIAKPTLNELKGPPQLTKREKQILSMIAEGKTTANMAETLFLSPLTVETHRRNLLQKFEVKNVAELIKEALQQRLL</sequence>
<evidence type="ECO:0000259" key="7">
    <source>
        <dbReference type="PROSITE" id="PS50110"/>
    </source>
</evidence>
<proteinExistence type="predicted"/>
<dbReference type="Gene3D" id="3.40.50.2300">
    <property type="match status" value="1"/>
</dbReference>
<dbReference type="Pfam" id="PF00072">
    <property type="entry name" value="Response_reg"/>
    <property type="match status" value="1"/>
</dbReference>
<dbReference type="PROSITE" id="PS50110">
    <property type="entry name" value="RESPONSE_REGULATORY"/>
    <property type="match status" value="1"/>
</dbReference>
<feature type="domain" description="Response regulatory" evidence="7">
    <location>
        <begin position="9"/>
        <end position="125"/>
    </location>
</feature>
<dbReference type="Proteomes" id="UP001589774">
    <property type="component" value="Unassembled WGS sequence"/>
</dbReference>
<evidence type="ECO:0000313" key="8">
    <source>
        <dbReference type="EMBL" id="MFC0319316.1"/>
    </source>
</evidence>
<evidence type="ECO:0000256" key="2">
    <source>
        <dbReference type="ARBA" id="ARBA00023015"/>
    </source>
</evidence>
<dbReference type="InterPro" id="IPR011006">
    <property type="entry name" value="CheY-like_superfamily"/>
</dbReference>
<evidence type="ECO:0000256" key="1">
    <source>
        <dbReference type="ARBA" id="ARBA00022553"/>
    </source>
</evidence>
<keyword evidence="3" id="KW-0238">DNA-binding</keyword>
<evidence type="ECO:0000313" key="9">
    <source>
        <dbReference type="Proteomes" id="UP001589774"/>
    </source>
</evidence>
<reference evidence="8 9" key="1">
    <citation type="submission" date="2024-09" db="EMBL/GenBank/DDBJ databases">
        <authorList>
            <person name="Sun Q."/>
            <person name="Mori K."/>
        </authorList>
    </citation>
    <scope>NUCLEOTIDE SEQUENCE [LARGE SCALE GENOMIC DNA]</scope>
    <source>
        <strain evidence="8 9">CCM 7765</strain>
    </source>
</reference>
<evidence type="ECO:0000256" key="5">
    <source>
        <dbReference type="PROSITE-ProRule" id="PRU00169"/>
    </source>
</evidence>
<dbReference type="InterPro" id="IPR058245">
    <property type="entry name" value="NreC/VraR/RcsB-like_REC"/>
</dbReference>
<dbReference type="RefSeq" id="WP_013666808.1">
    <property type="nucleotide sequence ID" value="NZ_JBHLWO010000002.1"/>
</dbReference>
<dbReference type="PANTHER" id="PTHR43214:SF41">
    <property type="entry name" value="NITRATE_NITRITE RESPONSE REGULATOR PROTEIN NARP"/>
    <property type="match status" value="1"/>
</dbReference>
<dbReference type="SUPFAM" id="SSF52172">
    <property type="entry name" value="CheY-like"/>
    <property type="match status" value="1"/>
</dbReference>
<evidence type="ECO:0000259" key="6">
    <source>
        <dbReference type="PROSITE" id="PS50043"/>
    </source>
</evidence>
<dbReference type="InterPro" id="IPR000792">
    <property type="entry name" value="Tscrpt_reg_LuxR_C"/>
</dbReference>
<dbReference type="InterPro" id="IPR039420">
    <property type="entry name" value="WalR-like"/>
</dbReference>
<evidence type="ECO:0000256" key="4">
    <source>
        <dbReference type="ARBA" id="ARBA00023163"/>
    </source>
</evidence>
<dbReference type="SUPFAM" id="SSF46894">
    <property type="entry name" value="C-terminal effector domain of the bipartite response regulators"/>
    <property type="match status" value="1"/>
</dbReference>